<dbReference type="Gene3D" id="3.40.190.10">
    <property type="entry name" value="Periplasmic binding protein-like II"/>
    <property type="match status" value="2"/>
</dbReference>
<dbReference type="Gene3D" id="1.10.10.10">
    <property type="entry name" value="Winged helix-like DNA-binding domain superfamily/Winged helix DNA-binding domain"/>
    <property type="match status" value="1"/>
</dbReference>
<accession>A0ABY4FJ35</accession>
<keyword evidence="2" id="KW-0805">Transcription regulation</keyword>
<evidence type="ECO:0000256" key="3">
    <source>
        <dbReference type="ARBA" id="ARBA00023125"/>
    </source>
</evidence>
<dbReference type="PROSITE" id="PS50931">
    <property type="entry name" value="HTH_LYSR"/>
    <property type="match status" value="1"/>
</dbReference>
<dbReference type="InterPro" id="IPR000847">
    <property type="entry name" value="LysR_HTH_N"/>
</dbReference>
<evidence type="ECO:0000259" key="5">
    <source>
        <dbReference type="PROSITE" id="PS50931"/>
    </source>
</evidence>
<dbReference type="InterPro" id="IPR036388">
    <property type="entry name" value="WH-like_DNA-bd_sf"/>
</dbReference>
<name>A0ABY4FJ35_9MICO</name>
<dbReference type="InterPro" id="IPR036390">
    <property type="entry name" value="WH_DNA-bd_sf"/>
</dbReference>
<gene>
    <name evidence="6" type="ORF">MUN78_13660</name>
</gene>
<sequence>MHERARAAELFPELGWLAALLDASSLTEAARRTGTSQSTMTRAVQRWGRRLDAPLIRAHGRGAELTAEGEMLAITARRALGDLDDAIRRIAGEPDATLRIGFLRSLGPAVVGELVSSYLQAHPAAHVVHHELSSAGALDALDRGDVDIVLSAPRPPDRFAWRRMGRQPLVLMVPRGHRLAGRSAASVGDIAEERLLTLDQGYHTRRIVDSLLAAAGVSPHIGIETDSVETVANYVAAGQGVAILPADAVHRPRVATLTLTEPAAQREFGLVWHADRPSPRAEALLAHVELLERRHPDWANIEV</sequence>
<evidence type="ECO:0000256" key="4">
    <source>
        <dbReference type="ARBA" id="ARBA00023163"/>
    </source>
</evidence>
<comment type="similarity">
    <text evidence="1">Belongs to the LysR transcriptional regulatory family.</text>
</comment>
<dbReference type="PANTHER" id="PTHR30346:SF9">
    <property type="entry name" value="LYSR FAMILY TRANSCRIPTIONAL REGULATOR"/>
    <property type="match status" value="1"/>
</dbReference>
<reference evidence="6 7" key="1">
    <citation type="submission" date="2022-04" db="EMBL/GenBank/DDBJ databases">
        <title>Leucobacter sp. isolated from rhizosphere of garlic.</title>
        <authorList>
            <person name="Won M."/>
            <person name="Lee C.-M."/>
            <person name="Woen H.-Y."/>
            <person name="Kwon S.-W."/>
        </authorList>
    </citation>
    <scope>NUCLEOTIDE SEQUENCE [LARGE SCALE GENOMIC DNA]</scope>
    <source>
        <strain evidence="6 7">H21R-40</strain>
    </source>
</reference>
<keyword evidence="3" id="KW-0238">DNA-binding</keyword>
<protein>
    <submittedName>
        <fullName evidence="6">LysR family transcriptional regulator</fullName>
    </submittedName>
</protein>
<dbReference type="SUPFAM" id="SSF53850">
    <property type="entry name" value="Periplasmic binding protein-like II"/>
    <property type="match status" value="1"/>
</dbReference>
<keyword evidence="7" id="KW-1185">Reference proteome</keyword>
<dbReference type="InterPro" id="IPR005119">
    <property type="entry name" value="LysR_subst-bd"/>
</dbReference>
<evidence type="ECO:0000256" key="2">
    <source>
        <dbReference type="ARBA" id="ARBA00023015"/>
    </source>
</evidence>
<feature type="domain" description="HTH lysR-type" evidence="5">
    <location>
        <begin position="17"/>
        <end position="66"/>
    </location>
</feature>
<evidence type="ECO:0000256" key="1">
    <source>
        <dbReference type="ARBA" id="ARBA00009437"/>
    </source>
</evidence>
<keyword evidence="4" id="KW-0804">Transcription</keyword>
<proteinExistence type="inferred from homology"/>
<dbReference type="Pfam" id="PF00126">
    <property type="entry name" value="HTH_1"/>
    <property type="match status" value="1"/>
</dbReference>
<dbReference type="PANTHER" id="PTHR30346">
    <property type="entry name" value="TRANSCRIPTIONAL DUAL REGULATOR HCAR-RELATED"/>
    <property type="match status" value="1"/>
</dbReference>
<organism evidence="6 7">
    <name type="scientific">Leucobacter allii</name>
    <dbReference type="NCBI Taxonomy" id="2932247"/>
    <lineage>
        <taxon>Bacteria</taxon>
        <taxon>Bacillati</taxon>
        <taxon>Actinomycetota</taxon>
        <taxon>Actinomycetes</taxon>
        <taxon>Micrococcales</taxon>
        <taxon>Microbacteriaceae</taxon>
        <taxon>Leucobacter</taxon>
    </lineage>
</organism>
<dbReference type="Pfam" id="PF03466">
    <property type="entry name" value="LysR_substrate"/>
    <property type="match status" value="1"/>
</dbReference>
<dbReference type="EMBL" id="CP095045">
    <property type="protein sequence ID" value="UOQ56706.1"/>
    <property type="molecule type" value="Genomic_DNA"/>
</dbReference>
<evidence type="ECO:0000313" key="6">
    <source>
        <dbReference type="EMBL" id="UOQ56706.1"/>
    </source>
</evidence>
<dbReference type="RefSeq" id="WP_244727127.1">
    <property type="nucleotide sequence ID" value="NZ_CP095045.1"/>
</dbReference>
<dbReference type="Proteomes" id="UP000831786">
    <property type="component" value="Chromosome"/>
</dbReference>
<dbReference type="SUPFAM" id="SSF46785">
    <property type="entry name" value="Winged helix' DNA-binding domain"/>
    <property type="match status" value="1"/>
</dbReference>
<evidence type="ECO:0000313" key="7">
    <source>
        <dbReference type="Proteomes" id="UP000831786"/>
    </source>
</evidence>